<dbReference type="Proteomes" id="UP000386466">
    <property type="component" value="Unassembled WGS sequence"/>
</dbReference>
<dbReference type="AlphaFoldDB" id="A0A485PMG9"/>
<evidence type="ECO:0000313" key="3">
    <source>
        <dbReference type="Proteomes" id="UP000386466"/>
    </source>
</evidence>
<dbReference type="EMBL" id="CAAGRJ010039712">
    <property type="protein sequence ID" value="VFV46910.1"/>
    <property type="molecule type" value="Genomic_DNA"/>
</dbReference>
<dbReference type="InterPro" id="IPR021662">
    <property type="entry name" value="HnRNPA1/A2_C"/>
</dbReference>
<dbReference type="Pfam" id="PF11627">
    <property type="entry name" value="HnRNPA1_LC"/>
    <property type="match status" value="1"/>
</dbReference>
<feature type="non-terminal residue" evidence="2">
    <location>
        <position position="1"/>
    </location>
</feature>
<name>A0A485PMG9_LYNPA</name>
<feature type="domain" description="Heterogeneous nuclear ribonucleoprotein A1/A2 C-terminal" evidence="1">
    <location>
        <begin position="15"/>
        <end position="37"/>
    </location>
</feature>
<accession>A0A485PMG9</accession>
<protein>
    <submittedName>
        <fullName evidence="2">Isoform cra_a</fullName>
    </submittedName>
</protein>
<organism evidence="2 3">
    <name type="scientific">Lynx pardinus</name>
    <name type="common">Iberian lynx</name>
    <name type="synonym">Felis pardina</name>
    <dbReference type="NCBI Taxonomy" id="191816"/>
    <lineage>
        <taxon>Eukaryota</taxon>
        <taxon>Metazoa</taxon>
        <taxon>Chordata</taxon>
        <taxon>Craniata</taxon>
        <taxon>Vertebrata</taxon>
        <taxon>Euteleostomi</taxon>
        <taxon>Mammalia</taxon>
        <taxon>Eutheria</taxon>
        <taxon>Laurasiatheria</taxon>
        <taxon>Carnivora</taxon>
        <taxon>Feliformia</taxon>
        <taxon>Felidae</taxon>
        <taxon>Felinae</taxon>
        <taxon>Lynx</taxon>
    </lineage>
</organism>
<proteinExistence type="predicted"/>
<sequence>RDGCNRFSTDESNFGGGRSCNEFGIYNSQSSNFGPRKEEILEAEALAPLVVEANTLPNHEIKAARRVPAEAVAMAVAGGFNYCQETKLSRRGEPEK</sequence>
<gene>
    <name evidence="2" type="ORF">LYPA_23C007634</name>
</gene>
<reference evidence="2 3" key="1">
    <citation type="submission" date="2019-01" db="EMBL/GenBank/DDBJ databases">
        <authorList>
            <person name="Alioto T."/>
            <person name="Alioto T."/>
        </authorList>
    </citation>
    <scope>NUCLEOTIDE SEQUENCE [LARGE SCALE GENOMIC DNA]</scope>
</reference>
<keyword evidence="3" id="KW-1185">Reference proteome</keyword>
<evidence type="ECO:0000259" key="1">
    <source>
        <dbReference type="Pfam" id="PF11627"/>
    </source>
</evidence>
<evidence type="ECO:0000313" key="2">
    <source>
        <dbReference type="EMBL" id="VFV46910.1"/>
    </source>
</evidence>